<dbReference type="GO" id="GO:0005762">
    <property type="term" value="C:mitochondrial large ribosomal subunit"/>
    <property type="evidence" value="ECO:0007669"/>
    <property type="project" value="TreeGrafter"/>
</dbReference>
<dbReference type="PANTHER" id="PTHR13124:SF12">
    <property type="entry name" value="LARGE RIBOSOMAL SUBUNIT PROTEIN ML46"/>
    <property type="match status" value="1"/>
</dbReference>
<gene>
    <name evidence="3" type="ORF">WJX72_011878</name>
</gene>
<organism evidence="3 4">
    <name type="scientific">[Myrmecia] bisecta</name>
    <dbReference type="NCBI Taxonomy" id="41462"/>
    <lineage>
        <taxon>Eukaryota</taxon>
        <taxon>Viridiplantae</taxon>
        <taxon>Chlorophyta</taxon>
        <taxon>core chlorophytes</taxon>
        <taxon>Trebouxiophyceae</taxon>
        <taxon>Trebouxiales</taxon>
        <taxon>Trebouxiaceae</taxon>
        <taxon>Myrmecia</taxon>
    </lineage>
</organism>
<reference evidence="3 4" key="1">
    <citation type="journal article" date="2024" name="Nat. Commun.">
        <title>Phylogenomics reveals the evolutionary origins of lichenization in chlorophyte algae.</title>
        <authorList>
            <person name="Puginier C."/>
            <person name="Libourel C."/>
            <person name="Otte J."/>
            <person name="Skaloud P."/>
            <person name="Haon M."/>
            <person name="Grisel S."/>
            <person name="Petersen M."/>
            <person name="Berrin J.G."/>
            <person name="Delaux P.M."/>
            <person name="Dal Grande F."/>
            <person name="Keller J."/>
        </authorList>
    </citation>
    <scope>NUCLEOTIDE SEQUENCE [LARGE SCALE GENOMIC DNA]</scope>
    <source>
        <strain evidence="3 4">SAG 2043</strain>
    </source>
</reference>
<dbReference type="EMBL" id="JALJOR010000022">
    <property type="protein sequence ID" value="KAK9803311.1"/>
    <property type="molecule type" value="Genomic_DNA"/>
</dbReference>
<accession>A0AAW1P3X7</accession>
<proteinExistence type="predicted"/>
<dbReference type="PANTHER" id="PTHR13124">
    <property type="entry name" value="39S RIBOSOMAL PROTEIN L46, MITOCHONDRIAL PRECURSOR-RELATED"/>
    <property type="match status" value="1"/>
</dbReference>
<feature type="signal peptide" evidence="1">
    <location>
        <begin position="1"/>
        <end position="21"/>
    </location>
</feature>
<sequence>MWRFLEALLFALAGSPSDSRCTPMQYAARAMCSSAASTPIYGACILERSPVIVPDEPAWENEYLTWREQLQQRYYKEYPPQFLAGKGAQQDEAEQDTRTQFQPAPRITEADHNNDRKSLWRKLDQRLYLLVKERGAGSWRFPQQQHREGESIRQTIERAIGQRALVIPGKVALESLAPPH</sequence>
<evidence type="ECO:0000313" key="3">
    <source>
        <dbReference type="EMBL" id="KAK9803311.1"/>
    </source>
</evidence>
<dbReference type="GO" id="GO:0003735">
    <property type="term" value="F:structural constituent of ribosome"/>
    <property type="evidence" value="ECO:0007669"/>
    <property type="project" value="InterPro"/>
</dbReference>
<dbReference type="Pfam" id="PF11788">
    <property type="entry name" value="MRP-L46"/>
    <property type="match status" value="1"/>
</dbReference>
<evidence type="ECO:0000313" key="4">
    <source>
        <dbReference type="Proteomes" id="UP001489004"/>
    </source>
</evidence>
<dbReference type="InterPro" id="IPR040008">
    <property type="entry name" value="Ribosomal_mL46"/>
</dbReference>
<comment type="caution">
    <text evidence="3">The sequence shown here is derived from an EMBL/GenBank/DDBJ whole genome shotgun (WGS) entry which is preliminary data.</text>
</comment>
<name>A0AAW1P3X7_9CHLO</name>
<evidence type="ECO:0000259" key="2">
    <source>
        <dbReference type="Pfam" id="PF11788"/>
    </source>
</evidence>
<dbReference type="InterPro" id="IPR021757">
    <property type="entry name" value="Ribosomal_mL46_N"/>
</dbReference>
<feature type="domain" description="Large ribosomal subunit protein mL46 N-terminal" evidence="2">
    <location>
        <begin position="40"/>
        <end position="92"/>
    </location>
</feature>
<feature type="chain" id="PRO_5043452560" description="Large ribosomal subunit protein mL46 N-terminal domain-containing protein" evidence="1">
    <location>
        <begin position="22"/>
        <end position="180"/>
    </location>
</feature>
<protein>
    <recommendedName>
        <fullName evidence="2">Large ribosomal subunit protein mL46 N-terminal domain-containing protein</fullName>
    </recommendedName>
</protein>
<evidence type="ECO:0000256" key="1">
    <source>
        <dbReference type="SAM" id="SignalP"/>
    </source>
</evidence>
<keyword evidence="4" id="KW-1185">Reference proteome</keyword>
<dbReference type="Gene3D" id="3.90.79.10">
    <property type="entry name" value="Nucleoside Triphosphate Pyrophosphohydrolase"/>
    <property type="match status" value="1"/>
</dbReference>
<keyword evidence="1" id="KW-0732">Signal</keyword>
<dbReference type="Proteomes" id="UP001489004">
    <property type="component" value="Unassembled WGS sequence"/>
</dbReference>
<dbReference type="AlphaFoldDB" id="A0AAW1P3X7"/>